<dbReference type="InterPro" id="IPR005202">
    <property type="entry name" value="TF_GRAS"/>
</dbReference>
<dbReference type="PROSITE" id="PS50985">
    <property type="entry name" value="GRAS"/>
    <property type="match status" value="1"/>
</dbReference>
<dbReference type="AlphaFoldDB" id="A0A2I0AD72"/>
<feature type="region of interest" description="SAW" evidence="3">
    <location>
        <begin position="412"/>
        <end position="484"/>
    </location>
</feature>
<evidence type="ECO:0000256" key="2">
    <source>
        <dbReference type="ARBA" id="ARBA00023163"/>
    </source>
</evidence>
<keyword evidence="2" id="KW-0804">Transcription</keyword>
<keyword evidence="1" id="KW-0805">Transcription regulation</keyword>
<evidence type="ECO:0000313" key="5">
    <source>
        <dbReference type="EMBL" id="PKA53494.1"/>
    </source>
</evidence>
<dbReference type="STRING" id="1088818.A0A2I0AD72"/>
<organism evidence="5 6">
    <name type="scientific">Apostasia shenzhenica</name>
    <dbReference type="NCBI Taxonomy" id="1088818"/>
    <lineage>
        <taxon>Eukaryota</taxon>
        <taxon>Viridiplantae</taxon>
        <taxon>Streptophyta</taxon>
        <taxon>Embryophyta</taxon>
        <taxon>Tracheophyta</taxon>
        <taxon>Spermatophyta</taxon>
        <taxon>Magnoliopsida</taxon>
        <taxon>Liliopsida</taxon>
        <taxon>Asparagales</taxon>
        <taxon>Orchidaceae</taxon>
        <taxon>Apostasioideae</taxon>
        <taxon>Apostasia</taxon>
    </lineage>
</organism>
<accession>A0A2I0AD72</accession>
<comment type="similarity">
    <text evidence="3">Belongs to the GRAS family.</text>
</comment>
<dbReference type="Proteomes" id="UP000236161">
    <property type="component" value="Unassembled WGS sequence"/>
</dbReference>
<gene>
    <name evidence="5" type="primary">NSP2</name>
    <name evidence="5" type="ORF">AXF42_Ash008990</name>
</gene>
<dbReference type="OrthoDB" id="646981at2759"/>
<keyword evidence="6" id="KW-1185">Reference proteome</keyword>
<dbReference type="EMBL" id="KZ451993">
    <property type="protein sequence ID" value="PKA53494.1"/>
    <property type="molecule type" value="Genomic_DNA"/>
</dbReference>
<name>A0A2I0AD72_9ASPA</name>
<evidence type="ECO:0000256" key="1">
    <source>
        <dbReference type="ARBA" id="ARBA00023015"/>
    </source>
</evidence>
<comment type="caution">
    <text evidence="3">Lacks conserved residue(s) required for the propagation of feature annotation.</text>
</comment>
<reference evidence="5 6" key="1">
    <citation type="journal article" date="2017" name="Nature">
        <title>The Apostasia genome and the evolution of orchids.</title>
        <authorList>
            <person name="Zhang G.Q."/>
            <person name="Liu K.W."/>
            <person name="Li Z."/>
            <person name="Lohaus R."/>
            <person name="Hsiao Y.Y."/>
            <person name="Niu S.C."/>
            <person name="Wang J.Y."/>
            <person name="Lin Y.C."/>
            <person name="Xu Q."/>
            <person name="Chen L.J."/>
            <person name="Yoshida K."/>
            <person name="Fujiwara S."/>
            <person name="Wang Z.W."/>
            <person name="Zhang Y.Q."/>
            <person name="Mitsuda N."/>
            <person name="Wang M."/>
            <person name="Liu G.H."/>
            <person name="Pecoraro L."/>
            <person name="Huang H.X."/>
            <person name="Xiao X.J."/>
            <person name="Lin M."/>
            <person name="Wu X.Y."/>
            <person name="Wu W.L."/>
            <person name="Chen Y.Y."/>
            <person name="Chang S.B."/>
            <person name="Sakamoto S."/>
            <person name="Ohme-Takagi M."/>
            <person name="Yagi M."/>
            <person name="Zeng S.J."/>
            <person name="Shen C.Y."/>
            <person name="Yeh C.M."/>
            <person name="Luo Y.B."/>
            <person name="Tsai W.C."/>
            <person name="Van de Peer Y."/>
            <person name="Liu Z.J."/>
        </authorList>
    </citation>
    <scope>NUCLEOTIDE SEQUENCE [LARGE SCALE GENOMIC DNA]</scope>
    <source>
        <strain evidence="6">cv. Shenzhen</strain>
        <tissue evidence="5">Stem</tissue>
    </source>
</reference>
<proteinExistence type="inferred from homology"/>
<sequence length="507" mass="54153">MELGVEYMADLMISAGSSTTTVEGDLSLNCLSPEVNWWQVPQDDDDFRRLIAPAISQSSDFSTPNGLSDESCCFQSSKTAGDTPTEEPTSPAAGDTPMEEPTSPAAGEEDKALRLVHLLMAAAEAISGEQMNRGLARVILVRLKELLAGGVSGMERLATHFTDALQSLLDSAEGLRRGNTGYPAGDVLTALQLLQDMSPCASFAYLTANQAILEAVAGERRVHIVDFNVNEGVQWASLIQALAGWSNRATAPPYLRITAITGGNRKSSAAAQETGRRLSAFAASIGQPFSFRTSRLHQGRIFMPSAVKLVKGEAVVVNCAQIKPCSRAAVGSFLAGAEALGARIVTVVEEESVITGAGGGEGDRGFVGRFMGELERYMALWESLETGYPLQGRVRGLVEKVIMGPRITGAVRRAYGLPPEERESAAEWAAAAGFGRVGMSFFNLCQARLLLGLFNDGYRIDREGTNKLVLSWKSRRLLAASVWSPSPAPATSQVFGWESPDALTDSI</sequence>
<evidence type="ECO:0000256" key="3">
    <source>
        <dbReference type="PROSITE-ProRule" id="PRU01191"/>
    </source>
</evidence>
<dbReference type="PANTHER" id="PTHR31636">
    <property type="entry name" value="OSJNBA0084A10.13 PROTEIN-RELATED"/>
    <property type="match status" value="1"/>
</dbReference>
<feature type="compositionally biased region" description="Polar residues" evidence="4">
    <location>
        <begin position="59"/>
        <end position="88"/>
    </location>
</feature>
<protein>
    <submittedName>
        <fullName evidence="5">Nodulation-signaling pathway 2 protein</fullName>
    </submittedName>
</protein>
<dbReference type="Pfam" id="PF03514">
    <property type="entry name" value="GRAS"/>
    <property type="match status" value="1"/>
</dbReference>
<feature type="region of interest" description="Disordered" evidence="4">
    <location>
        <begin position="59"/>
        <end position="107"/>
    </location>
</feature>
<evidence type="ECO:0000256" key="4">
    <source>
        <dbReference type="SAM" id="MobiDB-lite"/>
    </source>
</evidence>
<evidence type="ECO:0000313" key="6">
    <source>
        <dbReference type="Proteomes" id="UP000236161"/>
    </source>
</evidence>
<feature type="short sequence motif" description="VHIID" evidence="3">
    <location>
        <begin position="222"/>
        <end position="226"/>
    </location>
</feature>
<feature type="region of interest" description="Leucine repeat II (LRII)" evidence="3">
    <location>
        <begin position="273"/>
        <end position="305"/>
    </location>
</feature>